<dbReference type="Gene3D" id="3.80.10.10">
    <property type="entry name" value="Ribonuclease Inhibitor"/>
    <property type="match status" value="1"/>
</dbReference>
<evidence type="ECO:0000313" key="2">
    <source>
        <dbReference type="Proteomes" id="UP001222325"/>
    </source>
</evidence>
<keyword evidence="2" id="KW-1185">Reference proteome</keyword>
<evidence type="ECO:0000313" key="1">
    <source>
        <dbReference type="EMBL" id="KAJ7089271.1"/>
    </source>
</evidence>
<comment type="caution">
    <text evidence="1">The sequence shown here is derived from an EMBL/GenBank/DDBJ whole genome shotgun (WGS) entry which is preliminary data.</text>
</comment>
<dbReference type="AlphaFoldDB" id="A0AAD6XMN5"/>
<sequence>MTSEPALDLLWTKLTRPSQIIDLLPEDAYELVEPRNYNLKRPLVESDFAVFDKYAPRVQFVDLSTLKLTLTPGCELFSTLKTFRDPIFPRLLRFDWYPTERYNTGAFHSINTMGAFHLISRKFNVPKEQFCLTMSGGVTTSAAVTQIPPDFATGDGLIETINSFRESLSSWLPDVQSLVIRTGNYFSIPDILAALRGLSDLQHFQKKSSQLRLGTDILSHLAGLPHLKTLHIEKETERTIADLAEVLEKRHRPSFPSLQSVKFDGTYHQHSVFLRLITSKSLESIHMNLTGLHPVDKSIFSPLTTPPIRLSSLRHFIFIMRHIGDCPHPILSAMTMFEPLLACANLETFDIFFEALKVEFGDNDLQRMADAWPKLVSLKVFSRHTQQTEWADPEVHLYTLWTLVEKCRHLYELEMPVDARVDGPFVPPHGVLPGLPTLKTMCLFLSPCGSPTYIADFLNLAFPNLVQLDASTPRLDSENHEQTWNKVRDALPNVVLPSNVRVRICH</sequence>
<dbReference type="EMBL" id="JARJCN010000024">
    <property type="protein sequence ID" value="KAJ7089271.1"/>
    <property type="molecule type" value="Genomic_DNA"/>
</dbReference>
<dbReference type="SUPFAM" id="SSF52047">
    <property type="entry name" value="RNI-like"/>
    <property type="match status" value="1"/>
</dbReference>
<protein>
    <submittedName>
        <fullName evidence="1">Uncharacterized protein</fullName>
    </submittedName>
</protein>
<reference evidence="1" key="1">
    <citation type="submission" date="2023-03" db="EMBL/GenBank/DDBJ databases">
        <title>Massive genome expansion in bonnet fungi (Mycena s.s.) driven by repeated elements and novel gene families across ecological guilds.</title>
        <authorList>
            <consortium name="Lawrence Berkeley National Laboratory"/>
            <person name="Harder C.B."/>
            <person name="Miyauchi S."/>
            <person name="Viragh M."/>
            <person name="Kuo A."/>
            <person name="Thoen E."/>
            <person name="Andreopoulos B."/>
            <person name="Lu D."/>
            <person name="Skrede I."/>
            <person name="Drula E."/>
            <person name="Henrissat B."/>
            <person name="Morin E."/>
            <person name="Kohler A."/>
            <person name="Barry K."/>
            <person name="LaButti K."/>
            <person name="Morin E."/>
            <person name="Salamov A."/>
            <person name="Lipzen A."/>
            <person name="Mereny Z."/>
            <person name="Hegedus B."/>
            <person name="Baldrian P."/>
            <person name="Stursova M."/>
            <person name="Weitz H."/>
            <person name="Taylor A."/>
            <person name="Grigoriev I.V."/>
            <person name="Nagy L.G."/>
            <person name="Martin F."/>
            <person name="Kauserud H."/>
        </authorList>
    </citation>
    <scope>NUCLEOTIDE SEQUENCE</scope>
    <source>
        <strain evidence="1">CBHHK173m</strain>
    </source>
</reference>
<gene>
    <name evidence="1" type="ORF">B0H15DRAFT_800612</name>
</gene>
<accession>A0AAD6XMN5</accession>
<dbReference type="InterPro" id="IPR032675">
    <property type="entry name" value="LRR_dom_sf"/>
</dbReference>
<dbReference type="Proteomes" id="UP001222325">
    <property type="component" value="Unassembled WGS sequence"/>
</dbReference>
<proteinExistence type="predicted"/>
<organism evidence="1 2">
    <name type="scientific">Mycena belliarum</name>
    <dbReference type="NCBI Taxonomy" id="1033014"/>
    <lineage>
        <taxon>Eukaryota</taxon>
        <taxon>Fungi</taxon>
        <taxon>Dikarya</taxon>
        <taxon>Basidiomycota</taxon>
        <taxon>Agaricomycotina</taxon>
        <taxon>Agaricomycetes</taxon>
        <taxon>Agaricomycetidae</taxon>
        <taxon>Agaricales</taxon>
        <taxon>Marasmiineae</taxon>
        <taxon>Mycenaceae</taxon>
        <taxon>Mycena</taxon>
    </lineage>
</organism>
<name>A0AAD6XMN5_9AGAR</name>